<evidence type="ECO:0000313" key="3">
    <source>
        <dbReference type="EMBL" id="SFO87026.1"/>
    </source>
</evidence>
<dbReference type="InterPro" id="IPR013320">
    <property type="entry name" value="ConA-like_dom_sf"/>
</dbReference>
<dbReference type="Gene3D" id="2.60.120.200">
    <property type="match status" value="1"/>
</dbReference>
<sequence>MEEMKETAIHGYADRLSVAPGETIEFKVSSVRTGTYRADVVRLVNGDTNPAGPGFDEVLEVPINGTYPARFQPTDPGSYVVVHDQGKLALDGPFTLHAFVCPTTPENDDQIVFGRYVKESNTGYALGIRHGRPCLLIGDGTKTTVVETRSPLHRSCWYSIAVGYDPADQRATVYVRSVVNSVNSLLSPVVPISGEGDTDVRLTARVANGRGAFMIGGCPVTEGSPRVDSHYNGKVDSPKVWNRVLREDELEAITRGGAPPREGLLASWDFAEGIGPDGIIGDRVADRGPHGLHGECVNFPARAVTGWNWRGVEENFTHAPGEYGAIHFHDDDLEDCGWDTDFAWRVPDDFRSGIYALRLLQGESEDWIPFFVLPPRGRATAKALLLIPTTSYLAYANEHFNDIQIAQSIFGRTAVIDELDFWLHEHPEFGRSTYDTHTDGSGVHYSSALRPIVNLRPKFRTASGGPWQFPADLHLGAWLGAIGIEFDVATDRELHDQGADLLGRYQVVMTGSHPEYYSGEMLDAWETYLAAGGRGMYLGANGFYWIANWHPEKKHLMEVRKAEYGSRAWQASPGEYHLQTNGQRSGLWRGRARTPQKNFGTGFTAEGFDESSYYVQMPDARDPRANFIMDGIGPNEKIGDFGLVGGGAAGSELDRYDLSLGTPPHTLLLAYSEGHSDNYPRVVEEILFNIPMVGGSMDPNVRADIVYFTTKNGGGVFSSSSIAWCGSLLENGCDNNVSRMTENVLRRFMSDEPLPSLTEAPSASGTPAG</sequence>
<dbReference type="InParanoid" id="A0A1I5KQV1"/>
<dbReference type="Proteomes" id="UP000183413">
    <property type="component" value="Unassembled WGS sequence"/>
</dbReference>
<protein>
    <submittedName>
        <fullName evidence="3">N,N-dimethylformamidase</fullName>
    </submittedName>
</protein>
<proteinExistence type="predicted"/>
<dbReference type="OrthoDB" id="505641at2"/>
<feature type="compositionally biased region" description="Polar residues" evidence="1">
    <location>
        <begin position="759"/>
        <end position="769"/>
    </location>
</feature>
<feature type="region of interest" description="Disordered" evidence="1">
    <location>
        <begin position="750"/>
        <end position="769"/>
    </location>
</feature>
<evidence type="ECO:0000313" key="4">
    <source>
        <dbReference type="Proteomes" id="UP000183413"/>
    </source>
</evidence>
<reference evidence="3 4" key="1">
    <citation type="submission" date="2016-10" db="EMBL/GenBank/DDBJ databases">
        <authorList>
            <person name="de Groot N.N."/>
        </authorList>
    </citation>
    <scope>NUCLEOTIDE SEQUENCE [LARGE SCALE GENOMIC DNA]</scope>
    <source>
        <strain evidence="3 4">DSM 43067</strain>
    </source>
</reference>
<dbReference type="EMBL" id="FOVH01000010">
    <property type="protein sequence ID" value="SFO87026.1"/>
    <property type="molecule type" value="Genomic_DNA"/>
</dbReference>
<accession>A0A1I5KQV1</accession>
<dbReference type="InterPro" id="IPR046540">
    <property type="entry name" value="DMFA2_C"/>
</dbReference>
<gene>
    <name evidence="3" type="ORF">SAMN04489713_11093</name>
</gene>
<dbReference type="STRING" id="1993.SAMN04489713_11093"/>
<dbReference type="Pfam" id="PF20254">
    <property type="entry name" value="DMFA2_C"/>
    <property type="match status" value="1"/>
</dbReference>
<feature type="domain" description="N,N-dimethylformamidase beta subunit-like C-terminal" evidence="2">
    <location>
        <begin position="302"/>
        <end position="735"/>
    </location>
</feature>
<dbReference type="AlphaFoldDB" id="A0A1I5KQV1"/>
<dbReference type="SUPFAM" id="SSF49899">
    <property type="entry name" value="Concanavalin A-like lectins/glucanases"/>
    <property type="match status" value="1"/>
</dbReference>
<evidence type="ECO:0000256" key="1">
    <source>
        <dbReference type="SAM" id="MobiDB-lite"/>
    </source>
</evidence>
<keyword evidence="4" id="KW-1185">Reference proteome</keyword>
<evidence type="ECO:0000259" key="2">
    <source>
        <dbReference type="Pfam" id="PF20254"/>
    </source>
</evidence>
<name>A0A1I5KQV1_9ACTN</name>
<organism evidence="3 4">
    <name type="scientific">Actinomadura madurae</name>
    <dbReference type="NCBI Taxonomy" id="1993"/>
    <lineage>
        <taxon>Bacteria</taxon>
        <taxon>Bacillati</taxon>
        <taxon>Actinomycetota</taxon>
        <taxon>Actinomycetes</taxon>
        <taxon>Streptosporangiales</taxon>
        <taxon>Thermomonosporaceae</taxon>
        <taxon>Actinomadura</taxon>
    </lineage>
</organism>
<dbReference type="Pfam" id="PF13385">
    <property type="entry name" value="Laminin_G_3"/>
    <property type="match status" value="1"/>
</dbReference>